<keyword evidence="3" id="KW-0238">DNA-binding</keyword>
<dbReference type="AlphaFoldDB" id="A0A172YCM1"/>
<dbReference type="EMBL" id="CP015243">
    <property type="protein sequence ID" value="ANF56999.1"/>
    <property type="molecule type" value="Genomic_DNA"/>
</dbReference>
<dbReference type="CDD" id="cd05466">
    <property type="entry name" value="PBP2_LTTR_substrate"/>
    <property type="match status" value="1"/>
</dbReference>
<reference evidence="6 7" key="1">
    <citation type="submission" date="2016-04" db="EMBL/GenBank/DDBJ databases">
        <title>Complete Genome Sequence of Halotalea alkalilenta IHB B 13600.</title>
        <authorList>
            <person name="Swarnkar M.K."/>
            <person name="Sharma A."/>
            <person name="Kaushal K."/>
            <person name="Soni R."/>
            <person name="Rana S."/>
            <person name="Singh A.K."/>
            <person name="Gulati A."/>
        </authorList>
    </citation>
    <scope>NUCLEOTIDE SEQUENCE [LARGE SCALE GENOMIC DNA]</scope>
    <source>
        <strain evidence="6 7">IHB B 13600</strain>
    </source>
</reference>
<dbReference type="InterPro" id="IPR005119">
    <property type="entry name" value="LysR_subst-bd"/>
</dbReference>
<accession>A0A172YCM1</accession>
<dbReference type="KEGG" id="haa:A5892_05560"/>
<keyword evidence="4" id="KW-0804">Transcription</keyword>
<dbReference type="InterPro" id="IPR036388">
    <property type="entry name" value="WH-like_DNA-bd_sf"/>
</dbReference>
<evidence type="ECO:0000256" key="4">
    <source>
        <dbReference type="ARBA" id="ARBA00023163"/>
    </source>
</evidence>
<gene>
    <name evidence="6" type="ORF">A5892_05560</name>
</gene>
<evidence type="ECO:0000259" key="5">
    <source>
        <dbReference type="PROSITE" id="PS50931"/>
    </source>
</evidence>
<comment type="similarity">
    <text evidence="1">Belongs to the LysR transcriptional regulatory family.</text>
</comment>
<keyword evidence="2" id="KW-0805">Transcription regulation</keyword>
<evidence type="ECO:0000313" key="6">
    <source>
        <dbReference type="EMBL" id="ANF56999.1"/>
    </source>
</evidence>
<sequence length="299" mass="33596">MNPTHEQLVAFVTTVEAGSFSAAARHLGKAQSLVSTHVANLELELGFALFDRSKRLPVLTANGRRMLAEALSLLEQREHLLGVARRLDQRIEPRLRLAIDEFYPERLIGGLMHDFAARFPTVEVELHFPLLDDVGRMIDAGSADLGVMCRPSEPLATLETRPIGRVPLRLVCGRDHPLAAGGFEREDLKRHRQLIVATRGQRSSRQAERIAPDVWWVESHFVMLELVKHAVGWTLMSDHVIAASPARPELVTPIAPGLERWVELELGWHRQRGLGIAGGWLRDRLLAEALPDRWPPLER</sequence>
<dbReference type="GO" id="GO:0000976">
    <property type="term" value="F:transcription cis-regulatory region binding"/>
    <property type="evidence" value="ECO:0007669"/>
    <property type="project" value="TreeGrafter"/>
</dbReference>
<protein>
    <submittedName>
        <fullName evidence="6">LysR family transcriptional regulator</fullName>
    </submittedName>
</protein>
<dbReference type="PANTHER" id="PTHR30126">
    <property type="entry name" value="HTH-TYPE TRANSCRIPTIONAL REGULATOR"/>
    <property type="match status" value="1"/>
</dbReference>
<dbReference type="RefSeq" id="WP_064121957.1">
    <property type="nucleotide sequence ID" value="NZ_CP015243.1"/>
</dbReference>
<dbReference type="SUPFAM" id="SSF46785">
    <property type="entry name" value="Winged helix' DNA-binding domain"/>
    <property type="match status" value="1"/>
</dbReference>
<dbReference type="PRINTS" id="PR00039">
    <property type="entry name" value="HTHLYSR"/>
</dbReference>
<dbReference type="Pfam" id="PF00126">
    <property type="entry name" value="HTH_1"/>
    <property type="match status" value="1"/>
</dbReference>
<keyword evidence="7" id="KW-1185">Reference proteome</keyword>
<dbReference type="Pfam" id="PF03466">
    <property type="entry name" value="LysR_substrate"/>
    <property type="match status" value="1"/>
</dbReference>
<proteinExistence type="inferred from homology"/>
<dbReference type="InterPro" id="IPR036390">
    <property type="entry name" value="WH_DNA-bd_sf"/>
</dbReference>
<evidence type="ECO:0000256" key="3">
    <source>
        <dbReference type="ARBA" id="ARBA00023125"/>
    </source>
</evidence>
<dbReference type="Gene3D" id="3.40.190.290">
    <property type="match status" value="1"/>
</dbReference>
<evidence type="ECO:0000313" key="7">
    <source>
        <dbReference type="Proteomes" id="UP000077875"/>
    </source>
</evidence>
<evidence type="ECO:0000256" key="2">
    <source>
        <dbReference type="ARBA" id="ARBA00023015"/>
    </source>
</evidence>
<feature type="domain" description="HTH lysR-type" evidence="5">
    <location>
        <begin position="1"/>
        <end position="60"/>
    </location>
</feature>
<dbReference type="SUPFAM" id="SSF53850">
    <property type="entry name" value="Periplasmic binding protein-like II"/>
    <property type="match status" value="1"/>
</dbReference>
<dbReference type="InterPro" id="IPR000847">
    <property type="entry name" value="LysR_HTH_N"/>
</dbReference>
<name>A0A172YCM1_9GAMM</name>
<dbReference type="PANTHER" id="PTHR30126:SF91">
    <property type="entry name" value="LYSR FAMILY TRANSCRIPTIONAL REGULATOR"/>
    <property type="match status" value="1"/>
</dbReference>
<dbReference type="Gene3D" id="1.10.10.10">
    <property type="entry name" value="Winged helix-like DNA-binding domain superfamily/Winged helix DNA-binding domain"/>
    <property type="match status" value="1"/>
</dbReference>
<dbReference type="PROSITE" id="PS50931">
    <property type="entry name" value="HTH_LYSR"/>
    <property type="match status" value="1"/>
</dbReference>
<dbReference type="STRING" id="376489.A5892_05560"/>
<dbReference type="Proteomes" id="UP000077875">
    <property type="component" value="Chromosome"/>
</dbReference>
<dbReference type="GO" id="GO:0003700">
    <property type="term" value="F:DNA-binding transcription factor activity"/>
    <property type="evidence" value="ECO:0007669"/>
    <property type="project" value="InterPro"/>
</dbReference>
<organism evidence="6 7">
    <name type="scientific">Halotalea alkalilenta</name>
    <dbReference type="NCBI Taxonomy" id="376489"/>
    <lineage>
        <taxon>Bacteria</taxon>
        <taxon>Pseudomonadati</taxon>
        <taxon>Pseudomonadota</taxon>
        <taxon>Gammaproteobacteria</taxon>
        <taxon>Oceanospirillales</taxon>
        <taxon>Halomonadaceae</taxon>
        <taxon>Halotalea</taxon>
    </lineage>
</organism>
<evidence type="ECO:0000256" key="1">
    <source>
        <dbReference type="ARBA" id="ARBA00009437"/>
    </source>
</evidence>